<organism evidence="1">
    <name type="scientific">Cellulosimicrobium sp. ES-005</name>
    <dbReference type="NCBI Taxonomy" id="3163031"/>
    <lineage>
        <taxon>Bacteria</taxon>
        <taxon>Bacillati</taxon>
        <taxon>Actinomycetota</taxon>
        <taxon>Actinomycetes</taxon>
        <taxon>Micrococcales</taxon>
        <taxon>Promicromonosporaceae</taxon>
        <taxon>Cellulosimicrobium</taxon>
    </lineage>
</organism>
<dbReference type="Pfam" id="PF07366">
    <property type="entry name" value="SnoaL"/>
    <property type="match status" value="1"/>
</dbReference>
<sequence length="155" mass="16800">MTTRTPADLVREFFAVVRSGDDPARAGEYLAPLVAAHQVTSEAPTTVHRTPAQYAEHVEEMRAAYGRFTLTVDELLADGDRVYVRWTQRGRHVGEVDGRAPTGAEVVQVASCVYRVADDRVVEYWMQIDRAGLAAQLAAATDPAGPSAAGATMVR</sequence>
<dbReference type="EMBL" id="CP159290">
    <property type="protein sequence ID" value="XCH30269.1"/>
    <property type="molecule type" value="Genomic_DNA"/>
</dbReference>
<dbReference type="RefSeq" id="WP_353708238.1">
    <property type="nucleotide sequence ID" value="NZ_CP159290.1"/>
</dbReference>
<accession>A0AAU8G3H4</accession>
<dbReference type="Gene3D" id="3.10.450.50">
    <property type="match status" value="1"/>
</dbReference>
<dbReference type="AlphaFoldDB" id="A0AAU8G3H4"/>
<dbReference type="PANTHER" id="PTHR38436:SF1">
    <property type="entry name" value="ESTER CYCLASE"/>
    <property type="match status" value="1"/>
</dbReference>
<proteinExistence type="predicted"/>
<dbReference type="PANTHER" id="PTHR38436">
    <property type="entry name" value="POLYKETIDE CYCLASE SNOAL-LIKE DOMAIN"/>
    <property type="match status" value="1"/>
</dbReference>
<dbReference type="InterPro" id="IPR032710">
    <property type="entry name" value="NTF2-like_dom_sf"/>
</dbReference>
<dbReference type="InterPro" id="IPR009959">
    <property type="entry name" value="Cyclase_SnoaL-like"/>
</dbReference>
<gene>
    <name evidence="1" type="ORF">ABRQ22_00790</name>
</gene>
<reference evidence="1" key="1">
    <citation type="submission" date="2024-06" db="EMBL/GenBank/DDBJ databases">
        <title>Complete genome sequence of the cellulolytic actinobacterium, Cellulosimicrobium ES-005.</title>
        <authorList>
            <person name="Matthews C.T."/>
            <person name="Underwood K.D."/>
            <person name="Ghanchi K.M."/>
            <person name="Fields S.D."/>
            <person name="Gardner S.G."/>
        </authorList>
    </citation>
    <scope>NUCLEOTIDE SEQUENCE</scope>
    <source>
        <strain evidence="1">ES-005</strain>
    </source>
</reference>
<protein>
    <submittedName>
        <fullName evidence="1">Ester cyclase</fullName>
    </submittedName>
</protein>
<dbReference type="SUPFAM" id="SSF54427">
    <property type="entry name" value="NTF2-like"/>
    <property type="match status" value="1"/>
</dbReference>
<dbReference type="GO" id="GO:0030638">
    <property type="term" value="P:polyketide metabolic process"/>
    <property type="evidence" value="ECO:0007669"/>
    <property type="project" value="InterPro"/>
</dbReference>
<evidence type="ECO:0000313" key="1">
    <source>
        <dbReference type="EMBL" id="XCH30269.1"/>
    </source>
</evidence>
<name>A0AAU8G3H4_9MICO</name>